<dbReference type="PANTHER" id="PTHR24403:SF100">
    <property type="entry name" value="C2H2-TYPE DOMAIN-CONTAINING PROTEIN"/>
    <property type="match status" value="1"/>
</dbReference>
<evidence type="ECO:0000256" key="2">
    <source>
        <dbReference type="ARBA" id="ARBA00022737"/>
    </source>
</evidence>
<evidence type="ECO:0000256" key="4">
    <source>
        <dbReference type="ARBA" id="ARBA00022833"/>
    </source>
</evidence>
<feature type="region of interest" description="Disordered" evidence="6">
    <location>
        <begin position="765"/>
        <end position="805"/>
    </location>
</feature>
<feature type="compositionally biased region" description="Basic residues" evidence="6">
    <location>
        <begin position="791"/>
        <end position="803"/>
    </location>
</feature>
<accession>A0AAD1W8L2</accession>
<protein>
    <submittedName>
        <fullName evidence="8">Zinc finger 518B</fullName>
    </submittedName>
</protein>
<feature type="compositionally biased region" description="Polar residues" evidence="6">
    <location>
        <begin position="777"/>
        <end position="788"/>
    </location>
</feature>
<dbReference type="GO" id="GO:0045944">
    <property type="term" value="P:positive regulation of transcription by RNA polymerase II"/>
    <property type="evidence" value="ECO:0007669"/>
    <property type="project" value="TreeGrafter"/>
</dbReference>
<dbReference type="Gene3D" id="3.30.160.60">
    <property type="entry name" value="Classic Zinc Finger"/>
    <property type="match status" value="2"/>
</dbReference>
<dbReference type="GO" id="GO:0008270">
    <property type="term" value="F:zinc ion binding"/>
    <property type="evidence" value="ECO:0007669"/>
    <property type="project" value="UniProtKB-KW"/>
</dbReference>
<feature type="domain" description="C2H2-type" evidence="7">
    <location>
        <begin position="69"/>
        <end position="97"/>
    </location>
</feature>
<dbReference type="PROSITE" id="PS00028">
    <property type="entry name" value="ZINC_FINGER_C2H2_1"/>
    <property type="match status" value="1"/>
</dbReference>
<reference evidence="8" key="1">
    <citation type="submission" date="2022-03" db="EMBL/GenBank/DDBJ databases">
        <authorList>
            <person name="Alioto T."/>
            <person name="Alioto T."/>
            <person name="Gomez Garrido J."/>
        </authorList>
    </citation>
    <scope>NUCLEOTIDE SEQUENCE</scope>
</reference>
<dbReference type="GO" id="GO:0005634">
    <property type="term" value="C:nucleus"/>
    <property type="evidence" value="ECO:0007669"/>
    <property type="project" value="TreeGrafter"/>
</dbReference>
<dbReference type="InterPro" id="IPR036236">
    <property type="entry name" value="Znf_C2H2_sf"/>
</dbReference>
<dbReference type="InterPro" id="IPR050688">
    <property type="entry name" value="Zinc_finger/UBP_domain"/>
</dbReference>
<organism evidence="8 9">
    <name type="scientific">Pelobates cultripes</name>
    <name type="common">Western spadefoot toad</name>
    <dbReference type="NCBI Taxonomy" id="61616"/>
    <lineage>
        <taxon>Eukaryota</taxon>
        <taxon>Metazoa</taxon>
        <taxon>Chordata</taxon>
        <taxon>Craniata</taxon>
        <taxon>Vertebrata</taxon>
        <taxon>Euteleostomi</taxon>
        <taxon>Amphibia</taxon>
        <taxon>Batrachia</taxon>
        <taxon>Anura</taxon>
        <taxon>Pelobatoidea</taxon>
        <taxon>Pelobatidae</taxon>
        <taxon>Pelobates</taxon>
    </lineage>
</organism>
<dbReference type="SMART" id="SM00355">
    <property type="entry name" value="ZnF_C2H2"/>
    <property type="match status" value="3"/>
</dbReference>
<evidence type="ECO:0000256" key="6">
    <source>
        <dbReference type="SAM" id="MobiDB-lite"/>
    </source>
</evidence>
<sequence>MMHHSSQMQMIAKFNCEKCRFSTKDPLKYNNHISLHKDIKFSCSHCNYVCYTKGEFQRHLVTHTGKFPYTCEYCGYGAVRNDYIVKHIKRIHNDGKIQCSVSIVENDAKNTSVNIIQTQLPNSIIEVSSNATLNTAEDIIDLTCDVENVPSYPITLNASTETCESQVEVEVISPTEGLLYPWMTLTVVAPSTFQVPPNCFAQVVEVRSVGSTCHLILNCNEELGSGLSEGYSEKEVSFEDKKPVYSADVLLTPDKHVEQQTLCLLQDGSSIQSHKRIPISDLNTTAEPTLHTDSTFQSKAEISENKQNLPGSFPQQNIENTNTFFEGPFISSVFSLSSGSKNILEGIQWESSPVTNPGITPPKNSIEPITFSQFSENNENKLLSASTTNVFSYNVEKSKDAELQNYVPSDIGEKGNERLSVLATTTKVAQLQNCVQHEIEEKENELLSTLATSAYSYNVEKPKVAQLQKYVQSVIGENKNELLSASATTAFSYNVEETKDAQLRNDVPSEIGEKGNERLSVLATTSKDAQLQNCVQHEIEEKENELLSTLATSAYSYNVEKPKVAQLQKYVQSAIGENKNELLSASATTAFSYNVEKTKDAHLRNDVPSEIGEKGNELLSVLATSTKDAQLQNCVQHKIGEKENELLSTLVTSAYSYNVEKPKVAQLQKYVQSAIGEDENELLSTSANTAFSYNMKKTKDAQLQNHVPSERGENKNELLSGSATTSSIYNVEKTKDALQKFGQSEVGESTEKACLDQSGREKLCTNLETSPPLGKSGNKNPENQSSVLPPNKRKKFQKSKAHNKKETNFCTKPQTLFLSCNKNVVMQPLTCVMQHGHKLAPNTIPALKTSIDVTKSSKQEETVDQNFKLRQELQVVSTISSPPEKISSKIVRKQGCKKLNSSIKPKGKSLPKRLVTFSKRTLLQRSKTLRLLPALSNQPTQIPSYNQPVVVLNHPDVDSLETFSIMKIVRKFKSNVLSVTLSRTTCQQFV</sequence>
<keyword evidence="9" id="KW-1185">Reference proteome</keyword>
<evidence type="ECO:0000313" key="8">
    <source>
        <dbReference type="EMBL" id="CAH2299817.1"/>
    </source>
</evidence>
<proteinExistence type="predicted"/>
<dbReference type="AlphaFoldDB" id="A0AAD1W8L2"/>
<dbReference type="Proteomes" id="UP001295444">
    <property type="component" value="Chromosome 06"/>
</dbReference>
<evidence type="ECO:0000256" key="5">
    <source>
        <dbReference type="PROSITE-ProRule" id="PRU00042"/>
    </source>
</evidence>
<dbReference type="PANTHER" id="PTHR24403">
    <property type="entry name" value="ZINC FINGER PROTEIN"/>
    <property type="match status" value="1"/>
</dbReference>
<evidence type="ECO:0000256" key="1">
    <source>
        <dbReference type="ARBA" id="ARBA00022723"/>
    </source>
</evidence>
<dbReference type="EMBL" id="OW240917">
    <property type="protein sequence ID" value="CAH2299817.1"/>
    <property type="molecule type" value="Genomic_DNA"/>
</dbReference>
<dbReference type="InterPro" id="IPR013087">
    <property type="entry name" value="Znf_C2H2_type"/>
</dbReference>
<dbReference type="PROSITE" id="PS50157">
    <property type="entry name" value="ZINC_FINGER_C2H2_2"/>
    <property type="match status" value="2"/>
</dbReference>
<name>A0AAD1W8L2_PELCU</name>
<keyword evidence="3 5" id="KW-0863">Zinc-finger</keyword>
<keyword evidence="2" id="KW-0677">Repeat</keyword>
<feature type="domain" description="C2H2-type" evidence="7">
    <location>
        <begin position="41"/>
        <end position="68"/>
    </location>
</feature>
<keyword evidence="4" id="KW-0862">Zinc</keyword>
<keyword evidence="1" id="KW-0479">Metal-binding</keyword>
<evidence type="ECO:0000259" key="7">
    <source>
        <dbReference type="PROSITE" id="PS50157"/>
    </source>
</evidence>
<dbReference type="SUPFAM" id="SSF57667">
    <property type="entry name" value="beta-beta-alpha zinc fingers"/>
    <property type="match status" value="1"/>
</dbReference>
<evidence type="ECO:0000256" key="3">
    <source>
        <dbReference type="ARBA" id="ARBA00022771"/>
    </source>
</evidence>
<evidence type="ECO:0000313" key="9">
    <source>
        <dbReference type="Proteomes" id="UP001295444"/>
    </source>
</evidence>
<feature type="region of interest" description="Disordered" evidence="6">
    <location>
        <begin position="699"/>
        <end position="721"/>
    </location>
</feature>
<gene>
    <name evidence="8" type="ORF">PECUL_23A048009</name>
</gene>